<evidence type="ECO:0000256" key="8">
    <source>
        <dbReference type="ARBA" id="ARBA00023211"/>
    </source>
</evidence>
<dbReference type="InterPro" id="IPR006186">
    <property type="entry name" value="Ser/Thr-sp_prot-phosphatase"/>
</dbReference>
<dbReference type="CDD" id="cd07417">
    <property type="entry name" value="MPP_PP5_C"/>
    <property type="match status" value="1"/>
</dbReference>
<accession>A0A2A2L4R2</accession>
<dbReference type="STRING" id="2018661.A0A2A2L4R2"/>
<evidence type="ECO:0000256" key="7">
    <source>
        <dbReference type="ARBA" id="ARBA00022803"/>
    </source>
</evidence>
<gene>
    <name evidence="12" type="ORF">WR25_07732</name>
</gene>
<dbReference type="Proteomes" id="UP000218231">
    <property type="component" value="Unassembled WGS sequence"/>
</dbReference>
<comment type="similarity">
    <text evidence="2">Belongs to the PPP phosphatase family. PP-5 (PP-T) subfamily.</text>
</comment>
<keyword evidence="7 10" id="KW-0802">TPR repeat</keyword>
<reference evidence="12 13" key="1">
    <citation type="journal article" date="2017" name="Curr. Biol.">
        <title>Genome architecture and evolution of a unichromosomal asexual nematode.</title>
        <authorList>
            <person name="Fradin H."/>
            <person name="Zegar C."/>
            <person name="Gutwein M."/>
            <person name="Lucas J."/>
            <person name="Kovtun M."/>
            <person name="Corcoran D."/>
            <person name="Baugh L.R."/>
            <person name="Kiontke K."/>
            <person name="Gunsalus K."/>
            <person name="Fitch D.H."/>
            <person name="Piano F."/>
        </authorList>
    </citation>
    <scope>NUCLEOTIDE SEQUENCE [LARGE SCALE GENOMIC DNA]</scope>
    <source>
        <strain evidence="12">PF1309</strain>
    </source>
</reference>
<evidence type="ECO:0000259" key="11">
    <source>
        <dbReference type="SMART" id="SM00156"/>
    </source>
</evidence>
<feature type="active site" description="Proton donor/acceptor" evidence="9">
    <location>
        <position position="303"/>
    </location>
</feature>
<dbReference type="SMART" id="SM00156">
    <property type="entry name" value="PP2Ac"/>
    <property type="match status" value="1"/>
</dbReference>
<keyword evidence="5" id="KW-0677">Repeat</keyword>
<dbReference type="InterPro" id="IPR011990">
    <property type="entry name" value="TPR-like_helical_dom_sf"/>
</dbReference>
<evidence type="ECO:0000256" key="3">
    <source>
        <dbReference type="ARBA" id="ARBA00013081"/>
    </source>
</evidence>
<dbReference type="SUPFAM" id="SSF48452">
    <property type="entry name" value="TPR-like"/>
    <property type="match status" value="1"/>
</dbReference>
<dbReference type="InterPro" id="IPR029052">
    <property type="entry name" value="Metallo-depent_PP-like"/>
</dbReference>
<keyword evidence="8" id="KW-0464">Manganese</keyword>
<dbReference type="InterPro" id="IPR051134">
    <property type="entry name" value="PPP_phosphatase"/>
</dbReference>
<evidence type="ECO:0000256" key="4">
    <source>
        <dbReference type="ARBA" id="ARBA00022723"/>
    </source>
</evidence>
<dbReference type="InterPro" id="IPR019734">
    <property type="entry name" value="TPR_rpt"/>
</dbReference>
<dbReference type="PROSITE" id="PS50005">
    <property type="entry name" value="TPR"/>
    <property type="match status" value="1"/>
</dbReference>
<dbReference type="GO" id="GO:0046872">
    <property type="term" value="F:metal ion binding"/>
    <property type="evidence" value="ECO:0007669"/>
    <property type="project" value="UniProtKB-KW"/>
</dbReference>
<dbReference type="InterPro" id="IPR013235">
    <property type="entry name" value="PPP_dom"/>
</dbReference>
<name>A0A2A2L4R2_9BILA</name>
<evidence type="ECO:0000256" key="1">
    <source>
        <dbReference type="ARBA" id="ARBA00001936"/>
    </source>
</evidence>
<dbReference type="OrthoDB" id="445564at2759"/>
<protein>
    <recommendedName>
        <fullName evidence="3">protein-serine/threonine phosphatase</fullName>
        <ecNumber evidence="3">3.1.3.16</ecNumber>
    </recommendedName>
</protein>
<dbReference type="SMART" id="SM00028">
    <property type="entry name" value="TPR"/>
    <property type="match status" value="2"/>
</dbReference>
<keyword evidence="6" id="KW-0378">Hydrolase</keyword>
<dbReference type="FunFam" id="3.60.21.10:FF:000017">
    <property type="entry name" value="Serine/threonine-protein phosphatase"/>
    <property type="match status" value="1"/>
</dbReference>
<sequence>MTTVTNDIVTSVKMASELREFKSDGEKAAYFKDEANQIFKDQLYDVAIELYSLAIDILPSAVLYANRSMANMKRELYGSALEDADRAIELDPKYIKGYYRRATANMALSRFKKALADYATVVKVCPNDPDAKRKHEECQKIVKKKAFLDAIAMDHTEKKPLAEAIDWKKKEVESSYEGPHLGEQVTREFMVALIECFKQQGKLHIKYAYKIIIDIFNYFRAQPSMVEINVPAGKKFTICGDVHGQFFDLVNIFEINGLPSEDNPYLFNGDFVDRGSFGVETIFTLLGFKLLYPNHFFMSRGNHESDVMNKMYGFEGEVRAKYEAQMSDLFTETFCQLPLCHLINKKIFVCHGGLFSRDDVTLDQIRKVDRVKQPPDEGIMCDLLWSDPQPIQGRAPSKRGVGCQFGPDVSKKWCEENDVEYVVRSHEVKPDGWEEHHNGRVYTVFSAPNYCDQMGNKGAFITITGDNLKPKFTEFEAVEHPTLPPMAYARSGGFFPFFA</sequence>
<evidence type="ECO:0000256" key="2">
    <source>
        <dbReference type="ARBA" id="ARBA00008786"/>
    </source>
</evidence>
<evidence type="ECO:0000256" key="9">
    <source>
        <dbReference type="PIRSR" id="PIRSR033096-1"/>
    </source>
</evidence>
<evidence type="ECO:0000256" key="10">
    <source>
        <dbReference type="PROSITE-ProRule" id="PRU00339"/>
    </source>
</evidence>
<dbReference type="Pfam" id="PF08321">
    <property type="entry name" value="PPP5"/>
    <property type="match status" value="1"/>
</dbReference>
<evidence type="ECO:0000313" key="13">
    <source>
        <dbReference type="Proteomes" id="UP000218231"/>
    </source>
</evidence>
<dbReference type="PIRSF" id="PIRSF033096">
    <property type="entry name" value="PPPtase_5"/>
    <property type="match status" value="1"/>
</dbReference>
<dbReference type="Gene3D" id="3.60.21.10">
    <property type="match status" value="1"/>
</dbReference>
<dbReference type="PANTHER" id="PTHR45668:SF5">
    <property type="entry name" value="SERINE_THREONINE-PROTEIN PHOSPHATASE 5"/>
    <property type="match status" value="1"/>
</dbReference>
<dbReference type="InterPro" id="IPR004843">
    <property type="entry name" value="Calcineurin-like_PHP"/>
</dbReference>
<dbReference type="GO" id="GO:0004722">
    <property type="term" value="F:protein serine/threonine phosphatase activity"/>
    <property type="evidence" value="ECO:0007669"/>
    <property type="project" value="UniProtKB-EC"/>
</dbReference>
<dbReference type="Pfam" id="PF00149">
    <property type="entry name" value="Metallophos"/>
    <property type="match status" value="1"/>
</dbReference>
<dbReference type="PRINTS" id="PR00114">
    <property type="entry name" value="STPHPHTASE"/>
</dbReference>
<dbReference type="InterPro" id="IPR041753">
    <property type="entry name" value="PP5_C"/>
</dbReference>
<proteinExistence type="inferred from homology"/>
<feature type="domain" description="Serine/threonine specific protein phosphatases" evidence="11">
    <location>
        <begin position="203"/>
        <end position="479"/>
    </location>
</feature>
<feature type="repeat" description="TPR" evidence="10">
    <location>
        <begin position="61"/>
        <end position="94"/>
    </location>
</feature>
<keyword evidence="4" id="KW-0479">Metal-binding</keyword>
<organism evidence="12 13">
    <name type="scientific">Diploscapter pachys</name>
    <dbReference type="NCBI Taxonomy" id="2018661"/>
    <lineage>
        <taxon>Eukaryota</taxon>
        <taxon>Metazoa</taxon>
        <taxon>Ecdysozoa</taxon>
        <taxon>Nematoda</taxon>
        <taxon>Chromadorea</taxon>
        <taxon>Rhabditida</taxon>
        <taxon>Rhabditina</taxon>
        <taxon>Rhabditomorpha</taxon>
        <taxon>Rhabditoidea</taxon>
        <taxon>Rhabditidae</taxon>
        <taxon>Diploscapter</taxon>
    </lineage>
</organism>
<evidence type="ECO:0000256" key="6">
    <source>
        <dbReference type="ARBA" id="ARBA00022801"/>
    </source>
</evidence>
<comment type="caution">
    <text evidence="12">The sequence shown here is derived from an EMBL/GenBank/DDBJ whole genome shotgun (WGS) entry which is preliminary data.</text>
</comment>
<dbReference type="AlphaFoldDB" id="A0A2A2L4R2"/>
<keyword evidence="13" id="KW-1185">Reference proteome</keyword>
<dbReference type="EC" id="3.1.3.16" evidence="3"/>
<comment type="cofactor">
    <cofactor evidence="1">
        <name>Mn(2+)</name>
        <dbReference type="ChEBI" id="CHEBI:29035"/>
    </cofactor>
</comment>
<evidence type="ECO:0000313" key="12">
    <source>
        <dbReference type="EMBL" id="PAV81057.1"/>
    </source>
</evidence>
<dbReference type="EMBL" id="LIAE01007210">
    <property type="protein sequence ID" value="PAV81057.1"/>
    <property type="molecule type" value="Genomic_DNA"/>
</dbReference>
<evidence type="ECO:0000256" key="5">
    <source>
        <dbReference type="ARBA" id="ARBA00022737"/>
    </source>
</evidence>
<dbReference type="Gene3D" id="1.25.40.10">
    <property type="entry name" value="Tetratricopeptide repeat domain"/>
    <property type="match status" value="1"/>
</dbReference>
<dbReference type="SUPFAM" id="SSF56300">
    <property type="entry name" value="Metallo-dependent phosphatases"/>
    <property type="match status" value="1"/>
</dbReference>
<dbReference type="PANTHER" id="PTHR45668">
    <property type="entry name" value="SERINE/THREONINE-PROTEIN PHOSPHATASE 5-RELATED"/>
    <property type="match status" value="1"/>
</dbReference>